<proteinExistence type="predicted"/>
<dbReference type="PANTHER" id="PTHR43424">
    <property type="entry name" value="LOCUS PUTATIVE PROTEIN 1-RELATED"/>
    <property type="match status" value="1"/>
</dbReference>
<feature type="transmembrane region" description="Helical" evidence="5">
    <location>
        <begin position="284"/>
        <end position="301"/>
    </location>
</feature>
<feature type="transmembrane region" description="Helical" evidence="5">
    <location>
        <begin position="351"/>
        <end position="369"/>
    </location>
</feature>
<feature type="transmembrane region" description="Helical" evidence="5">
    <location>
        <begin position="413"/>
        <end position="431"/>
    </location>
</feature>
<reference evidence="6 7" key="1">
    <citation type="submission" date="2016-09" db="EMBL/GenBank/DDBJ databases">
        <authorList>
            <person name="Capua I."/>
            <person name="De Benedictis P."/>
            <person name="Joannis T."/>
            <person name="Lombin L.H."/>
            <person name="Cattoli G."/>
        </authorList>
    </citation>
    <scope>NUCLEOTIDE SEQUENCE [LARGE SCALE GENOMIC DNA]</scope>
    <source>
        <strain evidence="6 7">LMG 25899</strain>
    </source>
</reference>
<keyword evidence="4 5" id="KW-0472">Membrane</keyword>
<feature type="transmembrane region" description="Helical" evidence="5">
    <location>
        <begin position="141"/>
        <end position="159"/>
    </location>
</feature>
<feature type="transmembrane region" description="Helical" evidence="5">
    <location>
        <begin position="244"/>
        <end position="263"/>
    </location>
</feature>
<feature type="transmembrane region" description="Helical" evidence="5">
    <location>
        <begin position="375"/>
        <end position="393"/>
    </location>
</feature>
<gene>
    <name evidence="6" type="ORF">BCR26_07200</name>
</gene>
<evidence type="ECO:0000256" key="2">
    <source>
        <dbReference type="ARBA" id="ARBA00022692"/>
    </source>
</evidence>
<dbReference type="GO" id="GO:0016020">
    <property type="term" value="C:membrane"/>
    <property type="evidence" value="ECO:0007669"/>
    <property type="project" value="UniProtKB-SubCell"/>
</dbReference>
<feature type="transmembrane region" description="Helical" evidence="5">
    <location>
        <begin position="86"/>
        <end position="107"/>
    </location>
</feature>
<evidence type="ECO:0000256" key="1">
    <source>
        <dbReference type="ARBA" id="ARBA00004141"/>
    </source>
</evidence>
<feature type="transmembrane region" description="Helical" evidence="5">
    <location>
        <begin position="209"/>
        <end position="232"/>
    </location>
</feature>
<dbReference type="EMBL" id="MIEK01000081">
    <property type="protein sequence ID" value="OEH80780.1"/>
    <property type="molecule type" value="Genomic_DNA"/>
</dbReference>
<name>A0A1E5KSD5_9ENTE</name>
<comment type="subcellular location">
    <subcellularLocation>
        <location evidence="1">Membrane</location>
        <topology evidence="1">Multi-pass membrane protein</topology>
    </subcellularLocation>
</comment>
<evidence type="ECO:0000313" key="7">
    <source>
        <dbReference type="Proteomes" id="UP000095256"/>
    </source>
</evidence>
<comment type="caution">
    <text evidence="6">The sequence shown here is derived from an EMBL/GenBank/DDBJ whole genome shotgun (WGS) entry which is preliminary data.</text>
</comment>
<feature type="transmembrane region" description="Helical" evidence="5">
    <location>
        <begin position="113"/>
        <end position="134"/>
    </location>
</feature>
<evidence type="ECO:0000256" key="5">
    <source>
        <dbReference type="SAM" id="Phobius"/>
    </source>
</evidence>
<dbReference type="STRING" id="762845.BCR26_07200"/>
<evidence type="ECO:0000313" key="6">
    <source>
        <dbReference type="EMBL" id="OEH80780.1"/>
    </source>
</evidence>
<feature type="transmembrane region" description="Helical" evidence="5">
    <location>
        <begin position="165"/>
        <end position="188"/>
    </location>
</feature>
<evidence type="ECO:0000256" key="4">
    <source>
        <dbReference type="ARBA" id="ARBA00023136"/>
    </source>
</evidence>
<accession>A0A1E5KSD5</accession>
<sequence>MNTKTKRNFAYQALYQLSLMLLPIVSIPIVSEALGPSGLGTWNYINSIANYFILFGGLGLANYGVKEITIVKENNIKLSQKFWELQLFNLFFSLGSLTLYLMVASFTTEKYLFFVQAFAVLSTTFDISWFFAGIEDFKKISIINILIKVISLLGIILFVHKASDVSIYFWIQTLSLLASQLLLWPFLVKKISFQKIEFKNIWVHFKPSLAFFLVKISLTIFTNLNKTILGLFTSSTIVGIFSNSLVLVLMSGSIINALNVVMLPHMSTLSKQKRNEEMIAVLKRNLDIQFFLTIAIMFGIIAINNKMIPWFFGDEFSQMKYVVPLVAPTVIFQPIYGSISHQYLIPKGRIAVYNTSMLIGAGLLTISGLILVPIIGIYGAVASNFIGHFYIFYSRMRHLKKEESIDIEIKKKILSGILMLVIVVLSTKYLQATYITTIVQVMIGIPVYFILTSLLKVNPFYKNVT</sequence>
<keyword evidence="3 5" id="KW-1133">Transmembrane helix</keyword>
<dbReference type="Pfam" id="PF01943">
    <property type="entry name" value="Polysacc_synt"/>
    <property type="match status" value="1"/>
</dbReference>
<keyword evidence="2 5" id="KW-0812">Transmembrane</keyword>
<dbReference type="RefSeq" id="WP_069700298.1">
    <property type="nucleotide sequence ID" value="NZ_JAGGMA010000001.1"/>
</dbReference>
<feature type="transmembrane region" description="Helical" evidence="5">
    <location>
        <begin position="321"/>
        <end position="339"/>
    </location>
</feature>
<evidence type="ECO:0000256" key="3">
    <source>
        <dbReference type="ARBA" id="ARBA00022989"/>
    </source>
</evidence>
<feature type="transmembrane region" description="Helical" evidence="5">
    <location>
        <begin position="437"/>
        <end position="455"/>
    </location>
</feature>
<keyword evidence="7" id="KW-1185">Reference proteome</keyword>
<feature type="transmembrane region" description="Helical" evidence="5">
    <location>
        <begin position="12"/>
        <end position="30"/>
    </location>
</feature>
<organism evidence="6 7">
    <name type="scientific">Enterococcus rivorum</name>
    <dbReference type="NCBI Taxonomy" id="762845"/>
    <lineage>
        <taxon>Bacteria</taxon>
        <taxon>Bacillati</taxon>
        <taxon>Bacillota</taxon>
        <taxon>Bacilli</taxon>
        <taxon>Lactobacillales</taxon>
        <taxon>Enterococcaceae</taxon>
        <taxon>Enterococcus</taxon>
    </lineage>
</organism>
<dbReference type="InterPro" id="IPR002797">
    <property type="entry name" value="Polysacc_synth"/>
</dbReference>
<dbReference type="PANTHER" id="PTHR43424:SF1">
    <property type="entry name" value="LOCUS PUTATIVE PROTEIN 1-RELATED"/>
    <property type="match status" value="1"/>
</dbReference>
<dbReference type="OrthoDB" id="9815702at2"/>
<dbReference type="Proteomes" id="UP000095256">
    <property type="component" value="Unassembled WGS sequence"/>
</dbReference>
<dbReference type="AlphaFoldDB" id="A0A1E5KSD5"/>
<feature type="transmembrane region" description="Helical" evidence="5">
    <location>
        <begin position="42"/>
        <end position="65"/>
    </location>
</feature>
<dbReference type="InterPro" id="IPR052556">
    <property type="entry name" value="PolySynth_Transporter"/>
</dbReference>
<protein>
    <submittedName>
        <fullName evidence="6">Polysaccharide biosynthesis protein</fullName>
    </submittedName>
</protein>